<organism evidence="6">
    <name type="scientific">marine sediment metagenome</name>
    <dbReference type="NCBI Taxonomy" id="412755"/>
    <lineage>
        <taxon>unclassified sequences</taxon>
        <taxon>metagenomes</taxon>
        <taxon>ecological metagenomes</taxon>
    </lineage>
</organism>
<evidence type="ECO:0000256" key="3">
    <source>
        <dbReference type="ARBA" id="ARBA00022692"/>
    </source>
</evidence>
<dbReference type="InterPro" id="IPR039910">
    <property type="entry name" value="D15-like"/>
</dbReference>
<feature type="domain" description="POTRA" evidence="5">
    <location>
        <begin position="28"/>
        <end position="108"/>
    </location>
</feature>
<evidence type="ECO:0000256" key="2">
    <source>
        <dbReference type="ARBA" id="ARBA00022452"/>
    </source>
</evidence>
<comment type="subcellular location">
    <subcellularLocation>
        <location evidence="1">Membrane</location>
    </subcellularLocation>
</comment>
<protein>
    <recommendedName>
        <fullName evidence="5">POTRA domain-containing protein</fullName>
    </recommendedName>
</protein>
<dbReference type="InterPro" id="IPR034746">
    <property type="entry name" value="POTRA"/>
</dbReference>
<evidence type="ECO:0000259" key="5">
    <source>
        <dbReference type="PROSITE" id="PS51779"/>
    </source>
</evidence>
<feature type="domain" description="POTRA" evidence="5">
    <location>
        <begin position="191"/>
        <end position="263"/>
    </location>
</feature>
<dbReference type="AlphaFoldDB" id="A0A0F9L6F6"/>
<dbReference type="Gene3D" id="3.10.20.310">
    <property type="entry name" value="membrane protein fhac"/>
    <property type="match status" value="3"/>
</dbReference>
<sequence>LFCSVTSSIEKVDNEMRVVYKVSPGEKFKIKNVSFEGLEYFTPEELKEELASEANVLFSSWIDGEKLFGLHAEIVFLYKTRGFPDVRVNLNFFPQGKTVRAHFFIEEGGQEKIEKISFEGTNLFNKETLLKQIGSFEGGFFYQPNLQNDMERLGNFYLNQGVRGTEIRARIERIGENLFSVFFGLKEGKKVKIDSIVIAGNIVTKRRTIIRELRVKVGEYAHFERIRESKRRLEKLGIFTEVKIEEIPISTEKENLIIIVREGKRNYAGLGVGLETMSERQTFALWNNPVRLRGTAEFIKSNVLGSAAQLSLVGQFSLKERRGVFSWEQPYFFGLPMEAYMNAWLEREERESFTFDRQGVSLTAIKSVSKNLLFLATMRWARTNFVTLLIEESEVDRQHRPFSATSISGSLIWDRRDDHFNPEKGSFLSFVLEKAFPLLKSKSDYLKSFIKYKQFIPVFSGVTFSATSRLGLGGGGKPIPVHERYFAGGSNSFRGARFDQLGPKDPVSQKPVGGEALFLLNFELTFPLIPAINDLSGALFYDKGNVFAEMKHFSMAALQDAVGIGIRYRTPLGPVRLEVGWNLDAENGKTKPLVFFTIGNVF</sequence>
<evidence type="ECO:0000256" key="1">
    <source>
        <dbReference type="ARBA" id="ARBA00004370"/>
    </source>
</evidence>
<dbReference type="Pfam" id="PF07244">
    <property type="entry name" value="POTRA"/>
    <property type="match status" value="3"/>
</dbReference>
<keyword evidence="4" id="KW-0472">Membrane</keyword>
<keyword evidence="2" id="KW-1134">Transmembrane beta strand</keyword>
<dbReference type="EMBL" id="LAZR01006685">
    <property type="protein sequence ID" value="KKM90329.1"/>
    <property type="molecule type" value="Genomic_DNA"/>
</dbReference>
<comment type="caution">
    <text evidence="6">The sequence shown here is derived from an EMBL/GenBank/DDBJ whole genome shotgun (WGS) entry which is preliminary data.</text>
</comment>
<dbReference type="GO" id="GO:0019867">
    <property type="term" value="C:outer membrane"/>
    <property type="evidence" value="ECO:0007669"/>
    <property type="project" value="InterPro"/>
</dbReference>
<dbReference type="PANTHER" id="PTHR12815:SF18">
    <property type="entry name" value="SORTING AND ASSEMBLY MACHINERY COMPONENT 50 HOMOLOG"/>
    <property type="match status" value="1"/>
</dbReference>
<accession>A0A0F9L6F6</accession>
<gene>
    <name evidence="6" type="ORF">LCGC14_1239690</name>
</gene>
<feature type="non-terminal residue" evidence="6">
    <location>
        <position position="1"/>
    </location>
</feature>
<dbReference type="InterPro" id="IPR000184">
    <property type="entry name" value="Bac_surfAg_D15"/>
</dbReference>
<keyword evidence="3" id="KW-0812">Transmembrane</keyword>
<proteinExistence type="predicted"/>
<reference evidence="6" key="1">
    <citation type="journal article" date="2015" name="Nature">
        <title>Complex archaea that bridge the gap between prokaryotes and eukaryotes.</title>
        <authorList>
            <person name="Spang A."/>
            <person name="Saw J.H."/>
            <person name="Jorgensen S.L."/>
            <person name="Zaremba-Niedzwiedzka K."/>
            <person name="Martijn J."/>
            <person name="Lind A.E."/>
            <person name="van Eijk R."/>
            <person name="Schleper C."/>
            <person name="Guy L."/>
            <person name="Ettema T.J."/>
        </authorList>
    </citation>
    <scope>NUCLEOTIDE SEQUENCE</scope>
</reference>
<dbReference type="Pfam" id="PF01103">
    <property type="entry name" value="Omp85"/>
    <property type="match status" value="1"/>
</dbReference>
<dbReference type="Gene3D" id="2.40.160.50">
    <property type="entry name" value="membrane protein fhac: a member of the omp85/tpsb transporter family"/>
    <property type="match status" value="1"/>
</dbReference>
<dbReference type="PROSITE" id="PS51779">
    <property type="entry name" value="POTRA"/>
    <property type="match status" value="2"/>
</dbReference>
<dbReference type="InterPro" id="IPR010827">
    <property type="entry name" value="BamA/TamA_POTRA"/>
</dbReference>
<name>A0A0F9L6F6_9ZZZZ</name>
<evidence type="ECO:0000256" key="4">
    <source>
        <dbReference type="ARBA" id="ARBA00023136"/>
    </source>
</evidence>
<dbReference type="PANTHER" id="PTHR12815">
    <property type="entry name" value="SORTING AND ASSEMBLY MACHINERY SAMM50 PROTEIN FAMILY MEMBER"/>
    <property type="match status" value="1"/>
</dbReference>
<evidence type="ECO:0000313" key="6">
    <source>
        <dbReference type="EMBL" id="KKM90329.1"/>
    </source>
</evidence>